<evidence type="ECO:0000259" key="1">
    <source>
        <dbReference type="Pfam" id="PF00534"/>
    </source>
</evidence>
<keyword evidence="3" id="KW-1185">Reference proteome</keyword>
<dbReference type="Proteomes" id="UP001057753">
    <property type="component" value="Unassembled WGS sequence"/>
</dbReference>
<dbReference type="EMBL" id="JABXYM010000001">
    <property type="protein sequence ID" value="MCR6096283.1"/>
    <property type="molecule type" value="Genomic_DNA"/>
</dbReference>
<accession>A0A9Q4B0T9</accession>
<name>A0A9Q4B0T9_SALAG</name>
<feature type="domain" description="Glycosyl transferase family 1" evidence="1">
    <location>
        <begin position="223"/>
        <end position="380"/>
    </location>
</feature>
<dbReference type="PANTHER" id="PTHR12526">
    <property type="entry name" value="GLYCOSYLTRANSFERASE"/>
    <property type="match status" value="1"/>
</dbReference>
<dbReference type="CDD" id="cd03811">
    <property type="entry name" value="GT4_GT28_WabH-like"/>
    <property type="match status" value="1"/>
</dbReference>
<dbReference type="InterPro" id="IPR001296">
    <property type="entry name" value="Glyco_trans_1"/>
</dbReference>
<dbReference type="GO" id="GO:0016757">
    <property type="term" value="F:glycosyltransferase activity"/>
    <property type="evidence" value="ECO:0007669"/>
    <property type="project" value="InterPro"/>
</dbReference>
<comment type="caution">
    <text evidence="2">The sequence shown here is derived from an EMBL/GenBank/DDBJ whole genome shotgun (WGS) entry which is preliminary data.</text>
</comment>
<dbReference type="Pfam" id="PF00534">
    <property type="entry name" value="Glycos_transf_1"/>
    <property type="match status" value="1"/>
</dbReference>
<evidence type="ECO:0000313" key="3">
    <source>
        <dbReference type="Proteomes" id="UP001057753"/>
    </source>
</evidence>
<dbReference type="AlphaFoldDB" id="A0A9Q4B0T9"/>
<reference evidence="2" key="1">
    <citation type="submission" date="2020-06" db="EMBL/GenBank/DDBJ databases">
        <title>Insight into the genomes of haloalkaliphilic bacilli from Kenyan soda lakes.</title>
        <authorList>
            <person name="Mwirichia R."/>
            <person name="Villamizar G.C."/>
            <person name="Poehlein A."/>
            <person name="Mugweru J."/>
            <person name="Kipnyargis A."/>
            <person name="Kiplimo D."/>
            <person name="Orwa P."/>
            <person name="Daniel R."/>
        </authorList>
    </citation>
    <scope>NUCLEOTIDE SEQUENCE</scope>
    <source>
        <strain evidence="2">B1096_S55</strain>
    </source>
</reference>
<dbReference type="SUPFAM" id="SSF53756">
    <property type="entry name" value="UDP-Glycosyltransferase/glycogen phosphorylase"/>
    <property type="match status" value="1"/>
</dbReference>
<protein>
    <submittedName>
        <fullName evidence="2">Glycosyltransferase</fullName>
    </submittedName>
</protein>
<organism evidence="2 3">
    <name type="scientific">Salipaludibacillus agaradhaerens</name>
    <name type="common">Bacillus agaradhaerens</name>
    <dbReference type="NCBI Taxonomy" id="76935"/>
    <lineage>
        <taxon>Bacteria</taxon>
        <taxon>Bacillati</taxon>
        <taxon>Bacillota</taxon>
        <taxon>Bacilli</taxon>
        <taxon>Bacillales</taxon>
        <taxon>Bacillaceae</taxon>
    </lineage>
</organism>
<sequence>MKKKILFMLINMNIGGTEKSLLNLLEVLPRKDFEITVLLLEEKGGFIDDLPNDINKIILEGFEDIKPIINQSPKERLLFLLKEKAYFKAFSFIFRHLYVKLSGNKNVFFNALLKNQREDPTYYDYAVAYAGPMELISYYIAHKVKAAHKLQWIHFDVEKIGFDTRFAGELYQHYSKLCIVSEEAKAKLSDKLPQLRERMVVQRNVISKKTLHQLAATDEEMLESKSGVTTIVTVGRLMAEKGQDLAVKAMKTLKEDGFEIKWYCLGDGNWRPHLEKLIADYGLEKEFMLLGNIKNPFPFVKRADIYVQPSRHEGYCMTLAEARYLERPIVTTNFTGAREQIIDGKTGLIVPVDHKALYKGIKRLIVDPQLRDAFILNLKKEQPDHSQVDGLFYSKKSRIGPEGEDLVEADAL</sequence>
<evidence type="ECO:0000313" key="2">
    <source>
        <dbReference type="EMBL" id="MCR6096283.1"/>
    </source>
</evidence>
<dbReference type="RefSeq" id="WP_257820922.1">
    <property type="nucleotide sequence ID" value="NZ_JABXYM010000001.1"/>
</dbReference>
<gene>
    <name evidence="2" type="ORF">HXA33_06945</name>
</gene>
<dbReference type="Gene3D" id="3.40.50.2000">
    <property type="entry name" value="Glycogen Phosphorylase B"/>
    <property type="match status" value="2"/>
</dbReference>
<dbReference type="PANTHER" id="PTHR12526:SF572">
    <property type="entry name" value="BLL5144 PROTEIN"/>
    <property type="match status" value="1"/>
</dbReference>
<proteinExistence type="predicted"/>